<dbReference type="GO" id="GO:0009279">
    <property type="term" value="C:cell outer membrane"/>
    <property type="evidence" value="ECO:0007669"/>
    <property type="project" value="UniProtKB-SubCell"/>
</dbReference>
<dbReference type="Pfam" id="PF00593">
    <property type="entry name" value="TonB_dep_Rec_b-barrel"/>
    <property type="match status" value="1"/>
</dbReference>
<dbReference type="Pfam" id="PF13715">
    <property type="entry name" value="CarbopepD_reg_2"/>
    <property type="match status" value="1"/>
</dbReference>
<evidence type="ECO:0000256" key="10">
    <source>
        <dbReference type="SAM" id="SignalP"/>
    </source>
</evidence>
<keyword evidence="7 8" id="KW-0998">Cell outer membrane</keyword>
<reference evidence="13 14" key="1">
    <citation type="journal article" date="2013" name="Stand. Genomic Sci.">
        <title>Genomic Encyclopedia of Type Strains, Phase I: The one thousand microbial genomes (KMG-I) project.</title>
        <authorList>
            <person name="Kyrpides N.C."/>
            <person name="Woyke T."/>
            <person name="Eisen J.A."/>
            <person name="Garrity G."/>
            <person name="Lilburn T.G."/>
            <person name="Beck B.J."/>
            <person name="Whitman W.B."/>
            <person name="Hugenholtz P."/>
            <person name="Klenk H.P."/>
        </authorList>
    </citation>
    <scope>NUCLEOTIDE SEQUENCE [LARGE SCALE GENOMIC DNA]</scope>
    <source>
        <strain evidence="13 14">DSM 13484</strain>
    </source>
</reference>
<feature type="signal peptide" evidence="10">
    <location>
        <begin position="1"/>
        <end position="21"/>
    </location>
</feature>
<dbReference type="RefSeq" id="WP_145713662.1">
    <property type="nucleotide sequence ID" value="NZ_BAAAFY010000001.1"/>
</dbReference>
<dbReference type="InterPro" id="IPR008969">
    <property type="entry name" value="CarboxyPept-like_regulatory"/>
</dbReference>
<dbReference type="InterPro" id="IPR012910">
    <property type="entry name" value="Plug_dom"/>
</dbReference>
<dbReference type="SUPFAM" id="SSF49464">
    <property type="entry name" value="Carboxypeptidase regulatory domain-like"/>
    <property type="match status" value="1"/>
</dbReference>
<evidence type="ECO:0000259" key="11">
    <source>
        <dbReference type="Pfam" id="PF00593"/>
    </source>
</evidence>
<feature type="domain" description="TonB-dependent receptor-like beta-barrel" evidence="11">
    <location>
        <begin position="447"/>
        <end position="916"/>
    </location>
</feature>
<keyword evidence="13" id="KW-0675">Receptor</keyword>
<accession>A0A562T537</accession>
<dbReference type="OrthoDB" id="9768177at2"/>
<dbReference type="InterPro" id="IPR037066">
    <property type="entry name" value="Plug_dom_sf"/>
</dbReference>
<dbReference type="Proteomes" id="UP000316778">
    <property type="component" value="Unassembled WGS sequence"/>
</dbReference>
<evidence type="ECO:0000256" key="4">
    <source>
        <dbReference type="ARBA" id="ARBA00022692"/>
    </source>
</evidence>
<evidence type="ECO:0000313" key="14">
    <source>
        <dbReference type="Proteomes" id="UP000316778"/>
    </source>
</evidence>
<evidence type="ECO:0000256" key="7">
    <source>
        <dbReference type="ARBA" id="ARBA00023237"/>
    </source>
</evidence>
<keyword evidence="5 9" id="KW-0798">TonB box</keyword>
<dbReference type="PROSITE" id="PS52016">
    <property type="entry name" value="TONB_DEPENDENT_REC_3"/>
    <property type="match status" value="1"/>
</dbReference>
<comment type="subcellular location">
    <subcellularLocation>
        <location evidence="1 8">Cell outer membrane</location>
        <topology evidence="1 8">Multi-pass membrane protein</topology>
    </subcellularLocation>
</comment>
<dbReference type="InterPro" id="IPR000531">
    <property type="entry name" value="Beta-barrel_TonB"/>
</dbReference>
<dbReference type="EMBL" id="VLLG01000003">
    <property type="protein sequence ID" value="TWI88388.1"/>
    <property type="molecule type" value="Genomic_DNA"/>
</dbReference>
<dbReference type="SUPFAM" id="SSF56935">
    <property type="entry name" value="Porins"/>
    <property type="match status" value="1"/>
</dbReference>
<keyword evidence="14" id="KW-1185">Reference proteome</keyword>
<evidence type="ECO:0000256" key="5">
    <source>
        <dbReference type="ARBA" id="ARBA00023077"/>
    </source>
</evidence>
<gene>
    <name evidence="13" type="ORF">LX66_2473</name>
</gene>
<dbReference type="Gene3D" id="2.170.130.10">
    <property type="entry name" value="TonB-dependent receptor, plug domain"/>
    <property type="match status" value="1"/>
</dbReference>
<dbReference type="InterPro" id="IPR023996">
    <property type="entry name" value="TonB-dep_OMP_SusC/RagA"/>
</dbReference>
<protein>
    <submittedName>
        <fullName evidence="13">Iron complex outermembrane receptor protein</fullName>
    </submittedName>
</protein>
<organism evidence="13 14">
    <name type="scientific">Chitinophaga japonensis</name>
    <name type="common">Flexibacter japonensis</name>
    <dbReference type="NCBI Taxonomy" id="104662"/>
    <lineage>
        <taxon>Bacteria</taxon>
        <taxon>Pseudomonadati</taxon>
        <taxon>Bacteroidota</taxon>
        <taxon>Chitinophagia</taxon>
        <taxon>Chitinophagales</taxon>
        <taxon>Chitinophagaceae</taxon>
        <taxon>Chitinophaga</taxon>
    </lineage>
</organism>
<comment type="similarity">
    <text evidence="8 9">Belongs to the TonB-dependent receptor family.</text>
</comment>
<evidence type="ECO:0000313" key="13">
    <source>
        <dbReference type="EMBL" id="TWI88388.1"/>
    </source>
</evidence>
<dbReference type="InterPro" id="IPR039426">
    <property type="entry name" value="TonB-dep_rcpt-like"/>
</dbReference>
<keyword evidence="3 8" id="KW-1134">Transmembrane beta strand</keyword>
<evidence type="ECO:0000256" key="6">
    <source>
        <dbReference type="ARBA" id="ARBA00023136"/>
    </source>
</evidence>
<evidence type="ECO:0000256" key="3">
    <source>
        <dbReference type="ARBA" id="ARBA00022452"/>
    </source>
</evidence>
<evidence type="ECO:0000256" key="9">
    <source>
        <dbReference type="RuleBase" id="RU003357"/>
    </source>
</evidence>
<keyword evidence="10" id="KW-0732">Signal</keyword>
<dbReference type="InterPro" id="IPR036942">
    <property type="entry name" value="Beta-barrel_TonB_sf"/>
</dbReference>
<dbReference type="AlphaFoldDB" id="A0A562T537"/>
<keyword evidence="2 8" id="KW-0813">Transport</keyword>
<dbReference type="Gene3D" id="2.40.170.20">
    <property type="entry name" value="TonB-dependent receptor, beta-barrel domain"/>
    <property type="match status" value="1"/>
</dbReference>
<evidence type="ECO:0000256" key="2">
    <source>
        <dbReference type="ARBA" id="ARBA00022448"/>
    </source>
</evidence>
<evidence type="ECO:0000256" key="8">
    <source>
        <dbReference type="PROSITE-ProRule" id="PRU01360"/>
    </source>
</evidence>
<feature type="chain" id="PRO_5021899745" evidence="10">
    <location>
        <begin position="22"/>
        <end position="1100"/>
    </location>
</feature>
<evidence type="ECO:0000259" key="12">
    <source>
        <dbReference type="Pfam" id="PF07715"/>
    </source>
</evidence>
<sequence>MKRSLLVCAVLFLWCTNIVLAQEKKTIAGIVQDEKGNPLVGVSVQEKGTSNGTLSDQNGAFKLSADPEGTLIFTYVGYLRQEVPLNGRVSLAIRMAPDSKGLNEIVVTAMGIKKERRKLGYALATVSGDELVKAAPTNFASALYGRAAGVRIQTTPGGATSAATIQIRGINSITQDNQPLIVLDGVPIRKDIVNTGSYDSDTRLRGNSLLDINPDNIQDISILKGAAATALYGSDGANGVVVITSKAGSKKRQGIGVDFNYSYGIEQVGIVPEYQTEYGPGYDRATNIGLYGSPDGWVDMGDLNGDGRADVRPSFRAYGQFGRKFDGSDIYYWDGSTRKYVGHKDNWKDFYQNGYSSIANIALSGATDKSDYRISYVRNDYKGVQIGGKQQKNTFNLNATYKVNSRLSTDITVTYVNEKVHNRPEQIHNLTAAFNGMFSAADYMDVYFDKYKTTKDYKYVPYNQSQRDPDEALKYDIRAYNFMDFLWKQLMNSYDEYSNRVITSATLNYEIINGLRFRGRVGNDFTGYTAETKEHTEYPLSFGETGKYITDNNQYSIIYSDLLLAYTKKFSPRFTLNASVGYQARRHENRYSHVSTEGGLTQENWFSTNASKNALSARSPRSYYLQDGLFGILGLEYRNMLFLEGTIRRERVSTLFPENNIYYYPSVSASFELSRAMELPRAFDYVKLRAGYGGVASPAEAYTANVVYTGATVNSVPYLYPSSSYGNNALDPQLKYETEAGLEVKMLEGRFGLDVSYYTNITKGQILPLTLSPSTGANSIWTNVGDMQNYGVEVALNGVPYTSRNFEWNVRGTLGYNRNKVKSLMDGLEELQLTDVDNGALRIVAKPGSNAGDIMVYRRKTNEEGKYIVNSSGYYDIDVTKQEKVGNIQPDLVGGIGNTLRYKNWSLDFLVDFRWGGQMVSATNYLARGAGLLTNSLQGRDQAHGGITYYEDGTGAKIPLAPGASAPGGATVYHDGIIIDGVDATGKQNDIILEAADYYLTTYSWGPTPNSSYEDAVFDNNFIKLREVALNYSIPVRLANKMKVQKLTVGLFGRNLLYLYKTIENVDPEAGMGTSFVRQGIGGGTMAASRTIGANLRLSF</sequence>
<proteinExistence type="inferred from homology"/>
<dbReference type="NCBIfam" id="TIGR04057">
    <property type="entry name" value="SusC_RagA_signa"/>
    <property type="match status" value="1"/>
</dbReference>
<dbReference type="Gene3D" id="2.60.40.1120">
    <property type="entry name" value="Carboxypeptidase-like, regulatory domain"/>
    <property type="match status" value="1"/>
</dbReference>
<evidence type="ECO:0000256" key="1">
    <source>
        <dbReference type="ARBA" id="ARBA00004571"/>
    </source>
</evidence>
<keyword evidence="6 8" id="KW-0472">Membrane</keyword>
<dbReference type="InterPro" id="IPR023997">
    <property type="entry name" value="TonB-dep_OMP_SusC/RagA_CS"/>
</dbReference>
<name>A0A562T537_CHIJA</name>
<dbReference type="NCBIfam" id="TIGR04056">
    <property type="entry name" value="OMP_RagA_SusC"/>
    <property type="match status" value="1"/>
</dbReference>
<comment type="caution">
    <text evidence="13">The sequence shown here is derived from an EMBL/GenBank/DDBJ whole genome shotgun (WGS) entry which is preliminary data.</text>
</comment>
<keyword evidence="4 8" id="KW-0812">Transmembrane</keyword>
<feature type="domain" description="TonB-dependent receptor plug" evidence="12">
    <location>
        <begin position="117"/>
        <end position="240"/>
    </location>
</feature>
<dbReference type="Pfam" id="PF07715">
    <property type="entry name" value="Plug"/>
    <property type="match status" value="1"/>
</dbReference>